<dbReference type="CDD" id="cd03360">
    <property type="entry name" value="LbH_AT_putative"/>
    <property type="match status" value="1"/>
</dbReference>
<evidence type="ECO:0000313" key="7">
    <source>
        <dbReference type="Proteomes" id="UP001596456"/>
    </source>
</evidence>
<keyword evidence="7" id="KW-1185">Reference proteome</keyword>
<dbReference type="Pfam" id="PF17836">
    <property type="entry name" value="PglD_N"/>
    <property type="match status" value="1"/>
</dbReference>
<keyword evidence="4" id="KW-0012">Acyltransferase</keyword>
<proteinExistence type="inferred from homology"/>
<evidence type="ECO:0000256" key="3">
    <source>
        <dbReference type="ARBA" id="ARBA00022737"/>
    </source>
</evidence>
<dbReference type="Gene3D" id="2.160.10.10">
    <property type="entry name" value="Hexapeptide repeat proteins"/>
    <property type="match status" value="1"/>
</dbReference>
<feature type="domain" description="PglD N-terminal" evidence="5">
    <location>
        <begin position="6"/>
        <end position="78"/>
    </location>
</feature>
<evidence type="ECO:0000256" key="4">
    <source>
        <dbReference type="ARBA" id="ARBA00023315"/>
    </source>
</evidence>
<organism evidence="6 7">
    <name type="scientific">Rhodocista pekingensis</name>
    <dbReference type="NCBI Taxonomy" id="201185"/>
    <lineage>
        <taxon>Bacteria</taxon>
        <taxon>Pseudomonadati</taxon>
        <taxon>Pseudomonadota</taxon>
        <taxon>Alphaproteobacteria</taxon>
        <taxon>Rhodospirillales</taxon>
        <taxon>Azospirillaceae</taxon>
        <taxon>Rhodocista</taxon>
    </lineage>
</organism>
<gene>
    <name evidence="6" type="ORF">ACFQPS_01170</name>
</gene>
<dbReference type="Proteomes" id="UP001596456">
    <property type="component" value="Unassembled WGS sequence"/>
</dbReference>
<dbReference type="PANTHER" id="PTHR43300">
    <property type="entry name" value="ACETYLTRANSFERASE"/>
    <property type="match status" value="1"/>
</dbReference>
<comment type="caution">
    <text evidence="6">The sequence shown here is derived from an EMBL/GenBank/DDBJ whole genome shotgun (WGS) entry which is preliminary data.</text>
</comment>
<keyword evidence="2" id="KW-0808">Transferase</keyword>
<dbReference type="RefSeq" id="WP_377355730.1">
    <property type="nucleotide sequence ID" value="NZ_JBHTCM010000004.1"/>
</dbReference>
<accession>A0ABW2KR58</accession>
<dbReference type="PANTHER" id="PTHR43300:SF7">
    <property type="entry name" value="UDP-N-ACETYLBACILLOSAMINE N-ACETYLTRANSFERASE"/>
    <property type="match status" value="1"/>
</dbReference>
<dbReference type="InterPro" id="IPR050179">
    <property type="entry name" value="Trans_hexapeptide_repeat"/>
</dbReference>
<comment type="similarity">
    <text evidence="1">Belongs to the transferase hexapeptide repeat family.</text>
</comment>
<evidence type="ECO:0000256" key="2">
    <source>
        <dbReference type="ARBA" id="ARBA00022679"/>
    </source>
</evidence>
<dbReference type="InterPro" id="IPR011004">
    <property type="entry name" value="Trimer_LpxA-like_sf"/>
</dbReference>
<dbReference type="SUPFAM" id="SSF51161">
    <property type="entry name" value="Trimeric LpxA-like enzymes"/>
    <property type="match status" value="1"/>
</dbReference>
<protein>
    <submittedName>
        <fullName evidence="6">NeuD/PglB/VioB family sugar acetyltransferase</fullName>
    </submittedName>
</protein>
<evidence type="ECO:0000259" key="5">
    <source>
        <dbReference type="Pfam" id="PF17836"/>
    </source>
</evidence>
<keyword evidence="3" id="KW-0677">Repeat</keyword>
<dbReference type="InterPro" id="IPR041561">
    <property type="entry name" value="PglD_N"/>
</dbReference>
<dbReference type="NCBIfam" id="TIGR03570">
    <property type="entry name" value="NeuD_NnaD"/>
    <property type="match status" value="1"/>
</dbReference>
<dbReference type="Pfam" id="PF00132">
    <property type="entry name" value="Hexapep"/>
    <property type="match status" value="1"/>
</dbReference>
<name>A0ABW2KR58_9PROT</name>
<dbReference type="InterPro" id="IPR018357">
    <property type="entry name" value="Hexapep_transf_CS"/>
</dbReference>
<evidence type="ECO:0000256" key="1">
    <source>
        <dbReference type="ARBA" id="ARBA00007274"/>
    </source>
</evidence>
<sequence length="208" mass="20476">MVRRPLVIVGAGGHGRVALDTARLAGRTVQGFLDDTMAPGTAVDGVRVLGGSGLTAGLADGADLFIALGDQAARRSFALSVLHAGGTLATLVHPAAVVSPSATVGDGSILAAGAILQPGARVGRFCILNTACSVDHDGVLLDGVQVGPGVRLAGRVRCGEDVFLGTGAVVLPGLCIGRGAVVGAGAVVVDDVPADLTVVGNPARPLLR</sequence>
<dbReference type="Gene3D" id="3.40.50.20">
    <property type="match status" value="1"/>
</dbReference>
<dbReference type="PROSITE" id="PS00101">
    <property type="entry name" value="HEXAPEP_TRANSFERASES"/>
    <property type="match status" value="1"/>
</dbReference>
<evidence type="ECO:0000313" key="6">
    <source>
        <dbReference type="EMBL" id="MFC7331761.1"/>
    </source>
</evidence>
<reference evidence="7" key="1">
    <citation type="journal article" date="2019" name="Int. J. Syst. Evol. Microbiol.">
        <title>The Global Catalogue of Microorganisms (GCM) 10K type strain sequencing project: providing services to taxonomists for standard genome sequencing and annotation.</title>
        <authorList>
            <consortium name="The Broad Institute Genomics Platform"/>
            <consortium name="The Broad Institute Genome Sequencing Center for Infectious Disease"/>
            <person name="Wu L."/>
            <person name="Ma J."/>
        </authorList>
    </citation>
    <scope>NUCLEOTIDE SEQUENCE [LARGE SCALE GENOMIC DNA]</scope>
    <source>
        <strain evidence="7">CGMCC 1.16275</strain>
    </source>
</reference>
<dbReference type="InterPro" id="IPR020019">
    <property type="entry name" value="AcTrfase_PglD-like"/>
</dbReference>
<dbReference type="EMBL" id="JBHTCM010000004">
    <property type="protein sequence ID" value="MFC7331761.1"/>
    <property type="molecule type" value="Genomic_DNA"/>
</dbReference>
<dbReference type="InterPro" id="IPR001451">
    <property type="entry name" value="Hexapep"/>
</dbReference>